<keyword evidence="3 5" id="KW-1133">Transmembrane helix</keyword>
<dbReference type="EMBL" id="PZQS01000007">
    <property type="protein sequence ID" value="PVD27330.1"/>
    <property type="molecule type" value="Genomic_DNA"/>
</dbReference>
<keyword evidence="8" id="KW-1185">Reference proteome</keyword>
<evidence type="ECO:0000313" key="8">
    <source>
        <dbReference type="Proteomes" id="UP000245119"/>
    </source>
</evidence>
<feature type="transmembrane region" description="Helical" evidence="5">
    <location>
        <begin position="88"/>
        <end position="113"/>
    </location>
</feature>
<gene>
    <name evidence="7" type="ORF">C0Q70_12486</name>
</gene>
<feature type="transmembrane region" description="Helical" evidence="5">
    <location>
        <begin position="144"/>
        <end position="169"/>
    </location>
</feature>
<dbReference type="STRING" id="400727.A0A2T7P1P6"/>
<dbReference type="InterPro" id="IPR017452">
    <property type="entry name" value="GPCR_Rhodpsn_7TM"/>
</dbReference>
<keyword evidence="4 5" id="KW-0472">Membrane</keyword>
<feature type="transmembrane region" description="Helical" evidence="5">
    <location>
        <begin position="189"/>
        <end position="208"/>
    </location>
</feature>
<protein>
    <recommendedName>
        <fullName evidence="6">G-protein coupled receptors family 1 profile domain-containing protein</fullName>
    </recommendedName>
</protein>
<dbReference type="PANTHER" id="PTHR47023:SF1">
    <property type="entry name" value="SEX PEPTIDE RECEPTOR"/>
    <property type="match status" value="1"/>
</dbReference>
<dbReference type="GO" id="GO:0008528">
    <property type="term" value="F:G protein-coupled peptide receptor activity"/>
    <property type="evidence" value="ECO:0007669"/>
    <property type="project" value="InterPro"/>
</dbReference>
<dbReference type="Proteomes" id="UP000245119">
    <property type="component" value="Linkage Group LG7"/>
</dbReference>
<comment type="subcellular location">
    <subcellularLocation>
        <location evidence="1">Membrane</location>
    </subcellularLocation>
</comment>
<dbReference type="Pfam" id="PF10324">
    <property type="entry name" value="7TM_GPCR_Srw"/>
    <property type="match status" value="1"/>
</dbReference>
<feature type="domain" description="G-protein coupled receptors family 1 profile" evidence="6">
    <location>
        <begin position="1"/>
        <end position="205"/>
    </location>
</feature>
<dbReference type="InterPro" id="IPR019427">
    <property type="entry name" value="7TM_GPCR_serpentine_rcpt_Srw"/>
</dbReference>
<evidence type="ECO:0000256" key="4">
    <source>
        <dbReference type="ARBA" id="ARBA00023136"/>
    </source>
</evidence>
<comment type="caution">
    <text evidence="7">The sequence shown here is derived from an EMBL/GenBank/DDBJ whole genome shotgun (WGS) entry which is preliminary data.</text>
</comment>
<evidence type="ECO:0000256" key="5">
    <source>
        <dbReference type="SAM" id="Phobius"/>
    </source>
</evidence>
<dbReference type="Gene3D" id="1.20.1070.10">
    <property type="entry name" value="Rhodopsin 7-helix transmembrane proteins"/>
    <property type="match status" value="1"/>
</dbReference>
<dbReference type="AlphaFoldDB" id="A0A2T7P1P6"/>
<organism evidence="7 8">
    <name type="scientific">Pomacea canaliculata</name>
    <name type="common">Golden apple snail</name>
    <dbReference type="NCBI Taxonomy" id="400727"/>
    <lineage>
        <taxon>Eukaryota</taxon>
        <taxon>Metazoa</taxon>
        <taxon>Spiralia</taxon>
        <taxon>Lophotrochozoa</taxon>
        <taxon>Mollusca</taxon>
        <taxon>Gastropoda</taxon>
        <taxon>Caenogastropoda</taxon>
        <taxon>Architaenioglossa</taxon>
        <taxon>Ampullarioidea</taxon>
        <taxon>Ampullariidae</taxon>
        <taxon>Pomacea</taxon>
    </lineage>
</organism>
<dbReference type="PROSITE" id="PS50262">
    <property type="entry name" value="G_PROTEIN_RECEP_F1_2"/>
    <property type="match status" value="1"/>
</dbReference>
<evidence type="ECO:0000256" key="1">
    <source>
        <dbReference type="ARBA" id="ARBA00004370"/>
    </source>
</evidence>
<evidence type="ECO:0000256" key="3">
    <source>
        <dbReference type="ARBA" id="ARBA00022989"/>
    </source>
</evidence>
<dbReference type="GO" id="GO:0016020">
    <property type="term" value="C:membrane"/>
    <property type="evidence" value="ECO:0007669"/>
    <property type="project" value="UniProtKB-SubCell"/>
</dbReference>
<dbReference type="PANTHER" id="PTHR47023">
    <property type="entry name" value="SEX PEPTIDE RECEPTOR"/>
    <property type="match status" value="1"/>
</dbReference>
<evidence type="ECO:0000256" key="2">
    <source>
        <dbReference type="ARBA" id="ARBA00022692"/>
    </source>
</evidence>
<sequence>MALAIQRYIYVCHSFKARTWCTIENVIRGTVLIYILAFLSQLCRFLEEYPVPVTLPSAVHPNKTIVGCVMQMHLWAEASQNIYYNVYYWFRVIFIHLVPCISLVVMNALLIYAMRVAQRRRKLLLRQNKKSESKKLKDSNCTTLMLVLVVGLFLLVEFPLGILMIIMIIQNTFNIHILEPGAFSTLSLFSNLFILLSYPLNFFIYCGMSKQFRETFKRLFTGDSMPMEREYSQYMTLPTENGRTAVTGDETAL</sequence>
<evidence type="ECO:0000259" key="6">
    <source>
        <dbReference type="PROSITE" id="PS50262"/>
    </source>
</evidence>
<dbReference type="CDD" id="cd14978">
    <property type="entry name" value="7tmA_FMRFamide_R-like"/>
    <property type="match status" value="1"/>
</dbReference>
<reference evidence="7 8" key="1">
    <citation type="submission" date="2018-04" db="EMBL/GenBank/DDBJ databases">
        <title>The genome of golden apple snail Pomacea canaliculata provides insight into stress tolerance and invasive adaptation.</title>
        <authorList>
            <person name="Liu C."/>
            <person name="Liu B."/>
            <person name="Ren Y."/>
            <person name="Zhang Y."/>
            <person name="Wang H."/>
            <person name="Li S."/>
            <person name="Jiang F."/>
            <person name="Yin L."/>
            <person name="Zhang G."/>
            <person name="Qian W."/>
            <person name="Fan W."/>
        </authorList>
    </citation>
    <scope>NUCLEOTIDE SEQUENCE [LARGE SCALE GENOMIC DNA]</scope>
    <source>
        <strain evidence="7">SZHN2017</strain>
        <tissue evidence="7">Muscle</tissue>
    </source>
</reference>
<keyword evidence="2 5" id="KW-0812">Transmembrane</keyword>
<dbReference type="SUPFAM" id="SSF81321">
    <property type="entry name" value="Family A G protein-coupled receptor-like"/>
    <property type="match status" value="1"/>
</dbReference>
<accession>A0A2T7P1P6</accession>
<proteinExistence type="predicted"/>
<feature type="transmembrane region" description="Helical" evidence="5">
    <location>
        <begin position="26"/>
        <end position="47"/>
    </location>
</feature>
<dbReference type="InterPro" id="IPR053071">
    <property type="entry name" value="GPCR1-related_rcpt"/>
</dbReference>
<evidence type="ECO:0000313" key="7">
    <source>
        <dbReference type="EMBL" id="PVD27330.1"/>
    </source>
</evidence>
<dbReference type="OrthoDB" id="5962323at2759"/>
<name>A0A2T7P1P6_POMCA</name>